<proteinExistence type="predicted"/>
<evidence type="ECO:0000313" key="3">
    <source>
        <dbReference type="Proteomes" id="UP000198432"/>
    </source>
</evidence>
<accession>A0A239D466</accession>
<sequence>MKKIFFASALMLGSLSLYSCGGETEEGVAEDGVVVERDTAVSELEVERTIMDVDTTVETQTETIEEPGVVGEEEVVE</sequence>
<keyword evidence="1" id="KW-0732">Signal</keyword>
<keyword evidence="3" id="KW-1185">Reference proteome</keyword>
<dbReference type="RefSeq" id="WP_089318226.1">
    <property type="nucleotide sequence ID" value="NZ_FZOQ01000004.1"/>
</dbReference>
<dbReference type="Proteomes" id="UP000198432">
    <property type="component" value="Unassembled WGS sequence"/>
</dbReference>
<dbReference type="AlphaFoldDB" id="A0A239D466"/>
<feature type="chain" id="PRO_5013303200" evidence="1">
    <location>
        <begin position="22"/>
        <end position="77"/>
    </location>
</feature>
<dbReference type="PROSITE" id="PS51257">
    <property type="entry name" value="PROKAR_LIPOPROTEIN"/>
    <property type="match status" value="1"/>
</dbReference>
<gene>
    <name evidence="2" type="ORF">SAMN06296052_10433</name>
</gene>
<evidence type="ECO:0000256" key="1">
    <source>
        <dbReference type="SAM" id="SignalP"/>
    </source>
</evidence>
<name>A0A239D466_9BACT</name>
<evidence type="ECO:0000313" key="2">
    <source>
        <dbReference type="EMBL" id="SNS26828.1"/>
    </source>
</evidence>
<feature type="signal peptide" evidence="1">
    <location>
        <begin position="1"/>
        <end position="21"/>
    </location>
</feature>
<organism evidence="2 3">
    <name type="scientific">Pontibacter ummariensis</name>
    <dbReference type="NCBI Taxonomy" id="1610492"/>
    <lineage>
        <taxon>Bacteria</taxon>
        <taxon>Pseudomonadati</taxon>
        <taxon>Bacteroidota</taxon>
        <taxon>Cytophagia</taxon>
        <taxon>Cytophagales</taxon>
        <taxon>Hymenobacteraceae</taxon>
        <taxon>Pontibacter</taxon>
    </lineage>
</organism>
<dbReference type="EMBL" id="FZOQ01000004">
    <property type="protein sequence ID" value="SNS26828.1"/>
    <property type="molecule type" value="Genomic_DNA"/>
</dbReference>
<reference evidence="3" key="1">
    <citation type="submission" date="2017-06" db="EMBL/GenBank/DDBJ databases">
        <authorList>
            <person name="Varghese N."/>
            <person name="Submissions S."/>
        </authorList>
    </citation>
    <scope>NUCLEOTIDE SEQUENCE [LARGE SCALE GENOMIC DNA]</scope>
    <source>
        <strain evidence="3">NKM1</strain>
    </source>
</reference>
<protein>
    <submittedName>
        <fullName evidence="2">Uncharacterized protein</fullName>
    </submittedName>
</protein>